<sequence length="616" mass="71207">MKDSNEDSYSCDKDIDKSFLNWRNTMMYALGIKMDENSRKKYETVRDSVYEKSMNRRCEVWKEYIWKNSASVRFMTKHLDALKVKLSLDDIICRPCSEMQSGGFDPPKGIFLCQNKIQSKSHMEDTLVHEMVHAYDHARFIVDWNNLLHRSCSEVRAASLSGECRWWKEFKNGAISTFRKHHQECVKRRSILSVSKHPACKDMEHAKQVVMQVFESCFTDTRPYDESNDFVYLTDSYTHRVYHLETSYFMKPSEDVDLFALRTTELIHKIDEASSTLLSRFCQIIEIASNEGKDRCMVASESYQIEIHVVSMIRSVEELLLVSRAIKEAWILCETEAWDAALGQVLDEPMPPLENVSKLLEQYQRIQSSEDAKTKQYSENGMTRKYERIFTCIGKVCVECGVLSLTLIVALTVSRGIGRENNLPWKLKSDMMFFNQVTSGLPVTCPVGQMNVVLMGRKTWESLPLRSRPLKNRINVVISHQKVLDLAHGVHHARSLDDALTLLSRVYGPGSRNQVNRIFVIGGAQLYKVAMEHPKLNRIIATVIYNEIDCDVFFPVDFRNSSMCFPWKKQDHSVLESWIGFKIPQGKINENGLDYEFEMWMKDTKKVSESICESVP</sequence>
<accession>A0ACB7CFT0</accession>
<proteinExistence type="predicted"/>
<organism evidence="1 2">
    <name type="scientific">Pneumocystis oryctolagi</name>
    <dbReference type="NCBI Taxonomy" id="42067"/>
    <lineage>
        <taxon>Eukaryota</taxon>
        <taxon>Fungi</taxon>
        <taxon>Dikarya</taxon>
        <taxon>Ascomycota</taxon>
        <taxon>Taphrinomycotina</taxon>
        <taxon>Pneumocystomycetes</taxon>
        <taxon>Pneumocystaceae</taxon>
        <taxon>Pneumocystis</taxon>
    </lineage>
</organism>
<keyword evidence="2" id="KW-1185">Reference proteome</keyword>
<evidence type="ECO:0000313" key="1">
    <source>
        <dbReference type="EMBL" id="KAG4305813.1"/>
    </source>
</evidence>
<evidence type="ECO:0000313" key="2">
    <source>
        <dbReference type="Proteomes" id="UP000768646"/>
    </source>
</evidence>
<dbReference type="Proteomes" id="UP000768646">
    <property type="component" value="Unassembled WGS sequence"/>
</dbReference>
<gene>
    <name evidence="1" type="ORF">PORY_000723</name>
</gene>
<reference evidence="1 2" key="1">
    <citation type="journal article" date="2021" name="Commun. Biol.">
        <title>Genomic insights into the host specific adaptation of the Pneumocystis genus.</title>
        <authorList>
            <person name="Cisse O.H."/>
            <person name="Ma L."/>
            <person name="Dekker J.P."/>
            <person name="Khil P.P."/>
            <person name="Youn J.-H."/>
            <person name="Brenchley J.M."/>
            <person name="Blair R."/>
            <person name="Pahar B."/>
            <person name="Chabe M."/>
            <person name="Van Rompay K.K.A."/>
            <person name="Keesler R."/>
            <person name="Sukura A."/>
            <person name="Hirsch V."/>
            <person name="Kutty G."/>
            <person name="Liu Y."/>
            <person name="Peng L."/>
            <person name="Chen J."/>
            <person name="Song J."/>
            <person name="Weissenbacher-Lang C."/>
            <person name="Xu J."/>
            <person name="Upham N.S."/>
            <person name="Stajich J.E."/>
            <person name="Cuomo C.A."/>
            <person name="Cushion M.T."/>
            <person name="Kovacs J.A."/>
        </authorList>
    </citation>
    <scope>NUCLEOTIDE SEQUENCE [LARGE SCALE GENOMIC DNA]</scope>
    <source>
        <strain evidence="1 2">RABM</strain>
    </source>
</reference>
<dbReference type="EMBL" id="JABTEG010000002">
    <property type="protein sequence ID" value="KAG4305813.1"/>
    <property type="molecule type" value="Genomic_DNA"/>
</dbReference>
<name>A0ACB7CFT0_9ASCO</name>
<protein>
    <submittedName>
        <fullName evidence="1">Uncharacterized protein</fullName>
    </submittedName>
</protein>
<comment type="caution">
    <text evidence="1">The sequence shown here is derived from an EMBL/GenBank/DDBJ whole genome shotgun (WGS) entry which is preliminary data.</text>
</comment>